<sequence length="154" mass="17104">MNHYPSVTSLETPEARCRSGVPPLPACRQRESIYGLIELFIQIVHRLSVRSERRLVKTLLADFQRVHGKTALLFRIAEAALNNPDGLVKEVVYHLHIVEPDRSGKRSSSYLAQLRDVSARGDAVKNGRTLPEQDSGLPALVSDPGLPRMISTVL</sequence>
<evidence type="ECO:0000313" key="2">
    <source>
        <dbReference type="Proteomes" id="UP000030665"/>
    </source>
</evidence>
<organism evidence="1 2">
    <name type="scientific">Trichuris trichiura</name>
    <name type="common">Whipworm</name>
    <name type="synonym">Trichocephalus trichiurus</name>
    <dbReference type="NCBI Taxonomy" id="36087"/>
    <lineage>
        <taxon>Eukaryota</taxon>
        <taxon>Metazoa</taxon>
        <taxon>Ecdysozoa</taxon>
        <taxon>Nematoda</taxon>
        <taxon>Enoplea</taxon>
        <taxon>Dorylaimia</taxon>
        <taxon>Trichinellida</taxon>
        <taxon>Trichuridae</taxon>
        <taxon>Trichuris</taxon>
    </lineage>
</organism>
<accession>A0A077ZR64</accession>
<dbReference type="Proteomes" id="UP000030665">
    <property type="component" value="Unassembled WGS sequence"/>
</dbReference>
<reference evidence="1" key="2">
    <citation type="submission" date="2014-03" db="EMBL/GenBank/DDBJ databases">
        <title>The whipworm genome and dual-species transcriptomics of an intimate host-pathogen interaction.</title>
        <authorList>
            <person name="Foth B.J."/>
            <person name="Tsai I.J."/>
            <person name="Reid A.J."/>
            <person name="Bancroft A.J."/>
            <person name="Nichol S."/>
            <person name="Tracey A."/>
            <person name="Holroyd N."/>
            <person name="Cotton J.A."/>
            <person name="Stanley E.J."/>
            <person name="Zarowiecki M."/>
            <person name="Liu J.Z."/>
            <person name="Huckvale T."/>
            <person name="Cooper P.J."/>
            <person name="Grencis R.K."/>
            <person name="Berriman M."/>
        </authorList>
    </citation>
    <scope>NUCLEOTIDE SEQUENCE [LARGE SCALE GENOMIC DNA]</scope>
</reference>
<gene>
    <name evidence="1" type="ORF">TTRE_0000978001</name>
</gene>
<proteinExistence type="predicted"/>
<evidence type="ECO:0000313" key="1">
    <source>
        <dbReference type="EMBL" id="CDW61325.1"/>
    </source>
</evidence>
<dbReference type="EMBL" id="HG808843">
    <property type="protein sequence ID" value="CDW61325.1"/>
    <property type="molecule type" value="Genomic_DNA"/>
</dbReference>
<dbReference type="AlphaFoldDB" id="A0A077ZR64"/>
<keyword evidence="2" id="KW-1185">Reference proteome</keyword>
<reference evidence="1" key="1">
    <citation type="submission" date="2014-01" db="EMBL/GenBank/DDBJ databases">
        <authorList>
            <person name="Aslett M."/>
        </authorList>
    </citation>
    <scope>NUCLEOTIDE SEQUENCE</scope>
</reference>
<protein>
    <submittedName>
        <fullName evidence="1">Uncharacterized protein</fullName>
    </submittedName>
</protein>
<name>A0A077ZR64_TRITR</name>